<reference evidence="2" key="2">
    <citation type="submission" date="2019-10" db="EMBL/GenBank/DDBJ databases">
        <title>A de novo genome assembly of a pear dwarfing rootstock.</title>
        <authorList>
            <person name="Wang F."/>
            <person name="Wang J."/>
            <person name="Li S."/>
            <person name="Zhang Y."/>
            <person name="Fang M."/>
            <person name="Ma L."/>
            <person name="Zhao Y."/>
            <person name="Jiang S."/>
        </authorList>
    </citation>
    <scope>NUCLEOTIDE SEQUENCE [LARGE SCALE GENOMIC DNA]</scope>
</reference>
<dbReference type="EMBL" id="SMOL01000768">
    <property type="protein sequence ID" value="KAB2597392.1"/>
    <property type="molecule type" value="Genomic_DNA"/>
</dbReference>
<evidence type="ECO:0000313" key="1">
    <source>
        <dbReference type="EMBL" id="KAB2597392.1"/>
    </source>
</evidence>
<reference evidence="1 2" key="1">
    <citation type="submission" date="2019-09" db="EMBL/GenBank/DDBJ databases">
        <authorList>
            <person name="Ou C."/>
        </authorList>
    </citation>
    <scope>NUCLEOTIDE SEQUENCE [LARGE SCALE GENOMIC DNA]</scope>
    <source>
        <strain evidence="1">S2</strain>
        <tissue evidence="1">Leaf</tissue>
    </source>
</reference>
<reference evidence="1 2" key="3">
    <citation type="submission" date="2019-11" db="EMBL/GenBank/DDBJ databases">
        <title>A de novo genome assembly of a pear dwarfing rootstock.</title>
        <authorList>
            <person name="Wang F."/>
            <person name="Wang J."/>
            <person name="Li S."/>
            <person name="Zhang Y."/>
            <person name="Fang M."/>
            <person name="Ma L."/>
            <person name="Zhao Y."/>
            <person name="Jiang S."/>
        </authorList>
    </citation>
    <scope>NUCLEOTIDE SEQUENCE [LARGE SCALE GENOMIC DNA]</scope>
    <source>
        <strain evidence="1">S2</strain>
        <tissue evidence="1">Leaf</tissue>
    </source>
</reference>
<comment type="caution">
    <text evidence="1">The sequence shown here is derived from an EMBL/GenBank/DDBJ whole genome shotgun (WGS) entry which is preliminary data.</text>
</comment>
<protein>
    <submittedName>
        <fullName evidence="1">Uncharacterized protein</fullName>
    </submittedName>
</protein>
<sequence length="121" mass="13911">MLGLIIHMQRMAGLKAYRFKFKLNITFIISPEIEDESSKLSCLQWQSTRSCFDATCKDAVMFPMSQRFKISRFGISAVVFPMSQRFEISRFGVKFVKERVLMVAGFDGAKERALGVRNKVE</sequence>
<dbReference type="AlphaFoldDB" id="A0A5N5F881"/>
<proteinExistence type="predicted"/>
<dbReference type="Proteomes" id="UP000327157">
    <property type="component" value="Chromosome 1"/>
</dbReference>
<evidence type="ECO:0000313" key="2">
    <source>
        <dbReference type="Proteomes" id="UP000327157"/>
    </source>
</evidence>
<name>A0A5N5F881_9ROSA</name>
<gene>
    <name evidence="1" type="ORF">D8674_000312</name>
</gene>
<keyword evidence="2" id="KW-1185">Reference proteome</keyword>
<organism evidence="1 2">
    <name type="scientific">Pyrus ussuriensis x Pyrus communis</name>
    <dbReference type="NCBI Taxonomy" id="2448454"/>
    <lineage>
        <taxon>Eukaryota</taxon>
        <taxon>Viridiplantae</taxon>
        <taxon>Streptophyta</taxon>
        <taxon>Embryophyta</taxon>
        <taxon>Tracheophyta</taxon>
        <taxon>Spermatophyta</taxon>
        <taxon>Magnoliopsida</taxon>
        <taxon>eudicotyledons</taxon>
        <taxon>Gunneridae</taxon>
        <taxon>Pentapetalae</taxon>
        <taxon>rosids</taxon>
        <taxon>fabids</taxon>
        <taxon>Rosales</taxon>
        <taxon>Rosaceae</taxon>
        <taxon>Amygdaloideae</taxon>
        <taxon>Maleae</taxon>
        <taxon>Pyrus</taxon>
    </lineage>
</organism>
<accession>A0A5N5F881</accession>